<keyword evidence="3" id="KW-0378">Hydrolase</keyword>
<sequence>MNKDKSQPDAGLRSLTHYQRRLPPWRHWMRQKTLPLVRWETPYLAWLQERMRTPTLDTWFAISANLGTHTFYMIMLPILFWCGHSQFGRGTVHLLASGVFFSGFIKDLLCLPRPLSPPLQRITMSGSAALEYGFPSTHSTNAVSVVVYAMHNLNSAASAFSPTSKAALQFLLFIYGTSIVLGRLYCGMHGFLDVVAGCLLGALLGFIQCSYGAAIDAYVLSGGIQGPLLVALVVLVLVRIHPEPADSCPCFDDSVAFAGVMIGVELGGWHFGKTRFGLPDPIPGSICSTVASALGTTKVIIPTPTSNPIRQQSQRSANRSPLRLDEYKNMMGTGSPTCEKNGINAFPGAAAHSLDYPYKSQNEEEMFSMITKPRVRYDVEVVTKLIVYSGIAWLAVEVNPILFHFLGLDR</sequence>
<feature type="domain" description="Phosphatidic acid phosphatase type 2/haloperoxidase" evidence="9">
    <location>
        <begin position="88"/>
        <end position="209"/>
    </location>
</feature>
<dbReference type="InterPro" id="IPR000326">
    <property type="entry name" value="PAP2/HPO"/>
</dbReference>
<protein>
    <recommendedName>
        <fullName evidence="9">Phosphatidic acid phosphatase type 2/haloperoxidase domain-containing protein</fullName>
    </recommendedName>
</protein>
<dbReference type="VEuPathDB" id="FungiDB:CPAG_02651"/>
<reference evidence="10 11" key="1">
    <citation type="submission" date="2007-06" db="EMBL/GenBank/DDBJ databases">
        <title>The Genome Sequence of Coccidioides posadasii RMSCC_3488.</title>
        <authorList>
            <consortium name="Coccidioides Genome Resources Consortium"/>
            <consortium name="The Broad Institute Genome Sequencing Platform"/>
            <person name="Henn M.R."/>
            <person name="Sykes S."/>
            <person name="Young S."/>
            <person name="Jaffe D."/>
            <person name="Berlin A."/>
            <person name="Alvarez P."/>
            <person name="Butler J."/>
            <person name="Gnerre S."/>
            <person name="Grabherr M."/>
            <person name="Mauceli E."/>
            <person name="Brockman W."/>
            <person name="Kodira C."/>
            <person name="Alvarado L."/>
            <person name="Zeng Q."/>
            <person name="Crawford M."/>
            <person name="Antoine C."/>
            <person name="Devon K."/>
            <person name="Galgiani J."/>
            <person name="Orsborn K."/>
            <person name="Lewis M.L."/>
            <person name="Nusbaum C."/>
            <person name="Galagan J."/>
            <person name="Birren B."/>
        </authorList>
    </citation>
    <scope>NUCLEOTIDE SEQUENCE [LARGE SCALE GENOMIC DNA]</scope>
    <source>
        <strain evidence="10 11">RMSCC 3488</strain>
    </source>
</reference>
<dbReference type="SUPFAM" id="SSF48317">
    <property type="entry name" value="Acid phosphatase/Vanadium-dependent haloperoxidase"/>
    <property type="match status" value="1"/>
</dbReference>
<dbReference type="GO" id="GO:0042392">
    <property type="term" value="F:sphingosine-1-phosphate phosphatase activity"/>
    <property type="evidence" value="ECO:0007669"/>
    <property type="project" value="TreeGrafter"/>
</dbReference>
<keyword evidence="5 8" id="KW-1133">Transmembrane helix</keyword>
<evidence type="ECO:0000256" key="4">
    <source>
        <dbReference type="ARBA" id="ARBA00022824"/>
    </source>
</evidence>
<keyword evidence="2 8" id="KW-0812">Transmembrane</keyword>
<feature type="transmembrane region" description="Helical" evidence="8">
    <location>
        <begin position="59"/>
        <end position="80"/>
    </location>
</feature>
<proteinExistence type="inferred from homology"/>
<dbReference type="Proteomes" id="UP000054567">
    <property type="component" value="Unassembled WGS sequence"/>
</dbReference>
<feature type="transmembrane region" description="Helical" evidence="8">
    <location>
        <begin position="166"/>
        <end position="185"/>
    </location>
</feature>
<evidence type="ECO:0000313" key="10">
    <source>
        <dbReference type="EMBL" id="KMM66312.1"/>
    </source>
</evidence>
<dbReference type="AlphaFoldDB" id="A0A0J6I4L5"/>
<evidence type="ECO:0000256" key="1">
    <source>
        <dbReference type="ARBA" id="ARBA00004477"/>
    </source>
</evidence>
<evidence type="ECO:0000256" key="3">
    <source>
        <dbReference type="ARBA" id="ARBA00022801"/>
    </source>
</evidence>
<name>A0A0J6I4L5_COCPO</name>
<evidence type="ECO:0000259" key="9">
    <source>
        <dbReference type="SMART" id="SM00014"/>
    </source>
</evidence>
<dbReference type="CDD" id="cd03388">
    <property type="entry name" value="PAP2_SPPase1"/>
    <property type="match status" value="1"/>
</dbReference>
<evidence type="ECO:0000256" key="7">
    <source>
        <dbReference type="ARBA" id="ARBA00038324"/>
    </source>
</evidence>
<evidence type="ECO:0000256" key="2">
    <source>
        <dbReference type="ARBA" id="ARBA00022692"/>
    </source>
</evidence>
<dbReference type="EMBL" id="DS268109">
    <property type="protein sequence ID" value="KMM66312.1"/>
    <property type="molecule type" value="Genomic_DNA"/>
</dbReference>
<reference evidence="11" key="3">
    <citation type="journal article" date="2010" name="Genome Res.">
        <title>Population genomic sequencing of Coccidioides fungi reveals recent hybridization and transposon control.</title>
        <authorList>
            <person name="Neafsey D.E."/>
            <person name="Barker B.M."/>
            <person name="Sharpton T.J."/>
            <person name="Stajich J.E."/>
            <person name="Park D.J."/>
            <person name="Whiston E."/>
            <person name="Hung C.-Y."/>
            <person name="McMahan C."/>
            <person name="White J."/>
            <person name="Sykes S."/>
            <person name="Heiman D."/>
            <person name="Young S."/>
            <person name="Zeng Q."/>
            <person name="Abouelleil A."/>
            <person name="Aftuck L."/>
            <person name="Bessette D."/>
            <person name="Brown A."/>
            <person name="FitzGerald M."/>
            <person name="Lui A."/>
            <person name="Macdonald J.P."/>
            <person name="Priest M."/>
            <person name="Orbach M.J."/>
            <person name="Galgiani J.N."/>
            <person name="Kirkland T.N."/>
            <person name="Cole G.T."/>
            <person name="Birren B.W."/>
            <person name="Henn M.R."/>
            <person name="Taylor J.W."/>
            <person name="Rounsley S.D."/>
        </authorList>
    </citation>
    <scope>NUCLEOTIDE SEQUENCE [LARGE SCALE GENOMIC DNA]</scope>
    <source>
        <strain evidence="11">RMSCC 3488</strain>
    </source>
</reference>
<dbReference type="SMART" id="SM00014">
    <property type="entry name" value="acidPPc"/>
    <property type="match status" value="1"/>
</dbReference>
<reference evidence="11" key="2">
    <citation type="journal article" date="2009" name="Genome Res.">
        <title>Comparative genomic analyses of the human fungal pathogens Coccidioides and their relatives.</title>
        <authorList>
            <person name="Sharpton T.J."/>
            <person name="Stajich J.E."/>
            <person name="Rounsley S.D."/>
            <person name="Gardner M.J."/>
            <person name="Wortman J.R."/>
            <person name="Jordar V.S."/>
            <person name="Maiti R."/>
            <person name="Kodira C.D."/>
            <person name="Neafsey D.E."/>
            <person name="Zeng Q."/>
            <person name="Hung C.-Y."/>
            <person name="McMahan C."/>
            <person name="Muszewska A."/>
            <person name="Grynberg M."/>
            <person name="Mandel M.A."/>
            <person name="Kellner E.M."/>
            <person name="Barker B.M."/>
            <person name="Galgiani J.N."/>
            <person name="Orbach M.J."/>
            <person name="Kirkland T.N."/>
            <person name="Cole G.T."/>
            <person name="Henn M.R."/>
            <person name="Birren B.W."/>
            <person name="Taylor J.W."/>
        </authorList>
    </citation>
    <scope>NUCLEOTIDE SEQUENCE [LARGE SCALE GENOMIC DNA]</scope>
    <source>
        <strain evidence="11">RMSCC 3488</strain>
    </source>
</reference>
<dbReference type="OrthoDB" id="301434at2759"/>
<dbReference type="Pfam" id="PF01569">
    <property type="entry name" value="PAP2"/>
    <property type="match status" value="1"/>
</dbReference>
<dbReference type="InterPro" id="IPR036938">
    <property type="entry name" value="PAP2/HPO_sf"/>
</dbReference>
<organism evidence="10 11">
    <name type="scientific">Coccidioides posadasii RMSCC 3488</name>
    <dbReference type="NCBI Taxonomy" id="454284"/>
    <lineage>
        <taxon>Eukaryota</taxon>
        <taxon>Fungi</taxon>
        <taxon>Dikarya</taxon>
        <taxon>Ascomycota</taxon>
        <taxon>Pezizomycotina</taxon>
        <taxon>Eurotiomycetes</taxon>
        <taxon>Eurotiomycetidae</taxon>
        <taxon>Onygenales</taxon>
        <taxon>Onygenaceae</taxon>
        <taxon>Coccidioides</taxon>
    </lineage>
</organism>
<feature type="transmembrane region" description="Helical" evidence="8">
    <location>
        <begin position="218"/>
        <end position="240"/>
    </location>
</feature>
<evidence type="ECO:0000256" key="8">
    <source>
        <dbReference type="SAM" id="Phobius"/>
    </source>
</evidence>
<evidence type="ECO:0000313" key="11">
    <source>
        <dbReference type="Proteomes" id="UP000054567"/>
    </source>
</evidence>
<dbReference type="GO" id="GO:0005789">
    <property type="term" value="C:endoplasmic reticulum membrane"/>
    <property type="evidence" value="ECO:0007669"/>
    <property type="project" value="UniProtKB-SubCell"/>
</dbReference>
<dbReference type="PANTHER" id="PTHR14969">
    <property type="entry name" value="SPHINGOSINE-1-PHOSPHATE PHOSPHOHYDROLASE"/>
    <property type="match status" value="1"/>
</dbReference>
<gene>
    <name evidence="10" type="ORF">CPAG_02651</name>
</gene>
<comment type="subcellular location">
    <subcellularLocation>
        <location evidence="1">Endoplasmic reticulum membrane</location>
        <topology evidence="1">Multi-pass membrane protein</topology>
    </subcellularLocation>
</comment>
<accession>A0A0J6I4L5</accession>
<dbReference type="PANTHER" id="PTHR14969:SF28">
    <property type="entry name" value="DIHYDROSPHINGOSINE 1-PHOSPHATE PHOSPHATASE LCB3-RELATED"/>
    <property type="match status" value="1"/>
</dbReference>
<keyword evidence="6 8" id="KW-0472">Membrane</keyword>
<evidence type="ECO:0000256" key="5">
    <source>
        <dbReference type="ARBA" id="ARBA00022989"/>
    </source>
</evidence>
<evidence type="ECO:0000256" key="6">
    <source>
        <dbReference type="ARBA" id="ARBA00023136"/>
    </source>
</evidence>
<keyword evidence="4" id="KW-0256">Endoplasmic reticulum</keyword>
<feature type="transmembrane region" description="Helical" evidence="8">
    <location>
        <begin position="191"/>
        <end position="211"/>
    </location>
</feature>
<comment type="similarity">
    <text evidence="7">Belongs to the type 2 lipid phosphate phosphatase family.</text>
</comment>
<dbReference type="Gene3D" id="1.20.144.10">
    <property type="entry name" value="Phosphatidic acid phosphatase type 2/haloperoxidase"/>
    <property type="match status" value="1"/>
</dbReference>